<dbReference type="RefSeq" id="WP_157744467.1">
    <property type="nucleotide sequence ID" value="NZ_LT607411.1"/>
</dbReference>
<gene>
    <name evidence="2" type="ORF">GA0074695_2994</name>
</gene>
<name>A0A1C4X4B1_MICVI</name>
<feature type="compositionally biased region" description="Low complexity" evidence="1">
    <location>
        <begin position="98"/>
        <end position="107"/>
    </location>
</feature>
<dbReference type="Proteomes" id="UP000198242">
    <property type="component" value="Chromosome I"/>
</dbReference>
<proteinExistence type="predicted"/>
<feature type="region of interest" description="Disordered" evidence="1">
    <location>
        <begin position="1"/>
        <end position="29"/>
    </location>
</feature>
<dbReference type="AlphaFoldDB" id="A0A1C4X4B1"/>
<accession>A0A1C4X4B1</accession>
<feature type="region of interest" description="Disordered" evidence="1">
    <location>
        <begin position="87"/>
        <end position="110"/>
    </location>
</feature>
<keyword evidence="3" id="KW-1185">Reference proteome</keyword>
<evidence type="ECO:0000313" key="3">
    <source>
        <dbReference type="Proteomes" id="UP000198242"/>
    </source>
</evidence>
<reference evidence="3" key="1">
    <citation type="submission" date="2016-06" db="EMBL/GenBank/DDBJ databases">
        <authorList>
            <person name="Varghese N."/>
            <person name="Submissions Spin"/>
        </authorList>
    </citation>
    <scope>NUCLEOTIDE SEQUENCE [LARGE SCALE GENOMIC DNA]</scope>
    <source>
        <strain evidence="3">DSM 43909</strain>
    </source>
</reference>
<protein>
    <submittedName>
        <fullName evidence="2">Uncharacterized protein</fullName>
    </submittedName>
</protein>
<evidence type="ECO:0000313" key="2">
    <source>
        <dbReference type="EMBL" id="SCF03244.1"/>
    </source>
</evidence>
<organism evidence="2 3">
    <name type="scientific">Micromonospora viridifaciens</name>
    <dbReference type="NCBI Taxonomy" id="1881"/>
    <lineage>
        <taxon>Bacteria</taxon>
        <taxon>Bacillati</taxon>
        <taxon>Actinomycetota</taxon>
        <taxon>Actinomycetes</taxon>
        <taxon>Micromonosporales</taxon>
        <taxon>Micromonosporaceae</taxon>
        <taxon>Micromonospora</taxon>
    </lineage>
</organism>
<sequence>MTGHPDGGFAAIPTDDPRPELNAPGSPGAYGIDARGSQGVQISVGGTHTQTNIFQLLPRPPSRNKLLALAAVAGVVMTSAGDLWWMPGDASPTPSPSTPTRTASSPTWPAKIANTPRGTFGYPGPFADPQHRKPAASFFEGDVLRIVCQEQHGRVIKDSTTNAQSTVWNKLDTNVWVSNLYTDLPAGEAGRPPLGIPNCTY</sequence>
<evidence type="ECO:0000256" key="1">
    <source>
        <dbReference type="SAM" id="MobiDB-lite"/>
    </source>
</evidence>
<dbReference type="EMBL" id="LT607411">
    <property type="protein sequence ID" value="SCF03244.1"/>
    <property type="molecule type" value="Genomic_DNA"/>
</dbReference>
<dbReference type="OrthoDB" id="9815928at2"/>